<evidence type="ECO:0000313" key="14">
    <source>
        <dbReference type="Proteomes" id="UP000182063"/>
    </source>
</evidence>
<dbReference type="InterPro" id="IPR045863">
    <property type="entry name" value="CorA_TM1_TM2"/>
</dbReference>
<evidence type="ECO:0000256" key="12">
    <source>
        <dbReference type="SAM" id="Phobius"/>
    </source>
</evidence>
<dbReference type="STRING" id="1921510.BSL82_14490"/>
<evidence type="ECO:0000256" key="9">
    <source>
        <dbReference type="ARBA" id="ARBA00023065"/>
    </source>
</evidence>
<evidence type="ECO:0000256" key="7">
    <source>
        <dbReference type="ARBA" id="ARBA00022833"/>
    </source>
</evidence>
<keyword evidence="6 12" id="KW-0812">Transmembrane</keyword>
<feature type="transmembrane region" description="Helical" evidence="12">
    <location>
        <begin position="264"/>
        <end position="285"/>
    </location>
</feature>
<feature type="coiled-coil region" evidence="11">
    <location>
        <begin position="223"/>
        <end position="257"/>
    </location>
</feature>
<dbReference type="CDD" id="cd12833">
    <property type="entry name" value="ZntB-like_1"/>
    <property type="match status" value="1"/>
</dbReference>
<dbReference type="SUPFAM" id="SSF143865">
    <property type="entry name" value="CorA soluble domain-like"/>
    <property type="match status" value="1"/>
</dbReference>
<evidence type="ECO:0000256" key="2">
    <source>
        <dbReference type="ARBA" id="ARBA00009765"/>
    </source>
</evidence>
<dbReference type="GO" id="GO:0005886">
    <property type="term" value="C:plasma membrane"/>
    <property type="evidence" value="ECO:0007669"/>
    <property type="project" value="UniProtKB-SubCell"/>
</dbReference>
<accession>A0A1L3ZXK5</accession>
<evidence type="ECO:0000256" key="8">
    <source>
        <dbReference type="ARBA" id="ARBA00022989"/>
    </source>
</evidence>
<evidence type="ECO:0000256" key="4">
    <source>
        <dbReference type="ARBA" id="ARBA00022475"/>
    </source>
</evidence>
<proteinExistence type="inferred from homology"/>
<dbReference type="EMBL" id="CP018221">
    <property type="protein sequence ID" value="API60345.1"/>
    <property type="molecule type" value="Genomic_DNA"/>
</dbReference>
<evidence type="ECO:0008006" key="15">
    <source>
        <dbReference type="Google" id="ProtNLM"/>
    </source>
</evidence>
<evidence type="ECO:0000256" key="10">
    <source>
        <dbReference type="ARBA" id="ARBA00023136"/>
    </source>
</evidence>
<dbReference type="OrthoDB" id="9803484at2"/>
<evidence type="ECO:0000256" key="5">
    <source>
        <dbReference type="ARBA" id="ARBA00022519"/>
    </source>
</evidence>
<dbReference type="GO" id="GO:0015095">
    <property type="term" value="F:magnesium ion transmembrane transporter activity"/>
    <property type="evidence" value="ECO:0007669"/>
    <property type="project" value="TreeGrafter"/>
</dbReference>
<dbReference type="GO" id="GO:0015087">
    <property type="term" value="F:cobalt ion transmembrane transporter activity"/>
    <property type="evidence" value="ECO:0007669"/>
    <property type="project" value="TreeGrafter"/>
</dbReference>
<keyword evidence="3" id="KW-0813">Transport</keyword>
<dbReference type="PANTHER" id="PTHR46494">
    <property type="entry name" value="CORA FAMILY METAL ION TRANSPORTER (EUROFUNG)"/>
    <property type="match status" value="1"/>
</dbReference>
<keyword evidence="11" id="KW-0175">Coiled coil</keyword>
<keyword evidence="5" id="KW-0997">Cell inner membrane</keyword>
<protein>
    <recommendedName>
        <fullName evidence="15">Zinc transporter ZntB</fullName>
    </recommendedName>
</protein>
<keyword evidence="7" id="KW-0862">Zinc</keyword>
<dbReference type="InterPro" id="IPR002523">
    <property type="entry name" value="MgTranspt_CorA/ZnTranspt_ZntB"/>
</dbReference>
<evidence type="ECO:0000256" key="1">
    <source>
        <dbReference type="ARBA" id="ARBA00004651"/>
    </source>
</evidence>
<dbReference type="Gene3D" id="3.30.460.20">
    <property type="entry name" value="CorA soluble domain-like"/>
    <property type="match status" value="1"/>
</dbReference>
<dbReference type="Proteomes" id="UP000182063">
    <property type="component" value="Chromosome"/>
</dbReference>
<evidence type="ECO:0000256" key="11">
    <source>
        <dbReference type="SAM" id="Coils"/>
    </source>
</evidence>
<reference evidence="14" key="1">
    <citation type="submission" date="2016-11" db="EMBL/GenBank/DDBJ databases">
        <title>Complete Genome Sequence of alachlor-degrading Sphingomonas sp. strain JJ-A5.</title>
        <authorList>
            <person name="Lee H."/>
            <person name="Ka J.-O."/>
        </authorList>
    </citation>
    <scope>NUCLEOTIDE SEQUENCE [LARGE SCALE GENOMIC DNA]</scope>
    <source>
        <strain evidence="14">JJ-A5</strain>
    </source>
</reference>
<feature type="transmembrane region" description="Helical" evidence="12">
    <location>
        <begin position="297"/>
        <end position="317"/>
    </location>
</feature>
<dbReference type="InterPro" id="IPR045861">
    <property type="entry name" value="CorA_cytoplasmic_dom"/>
</dbReference>
<evidence type="ECO:0000256" key="3">
    <source>
        <dbReference type="ARBA" id="ARBA00022448"/>
    </source>
</evidence>
<comment type="similarity">
    <text evidence="2">Belongs to the CorA metal ion transporter (MIT) (TC 1.A.35) family.</text>
</comment>
<evidence type="ECO:0000256" key="6">
    <source>
        <dbReference type="ARBA" id="ARBA00022692"/>
    </source>
</evidence>
<keyword evidence="14" id="KW-1185">Reference proteome</keyword>
<organism evidence="13 14">
    <name type="scientific">Tardibacter chloracetimidivorans</name>
    <dbReference type="NCBI Taxonomy" id="1921510"/>
    <lineage>
        <taxon>Bacteria</taxon>
        <taxon>Pseudomonadati</taxon>
        <taxon>Pseudomonadota</taxon>
        <taxon>Alphaproteobacteria</taxon>
        <taxon>Sphingomonadales</taxon>
        <taxon>Sphingomonadaceae</taxon>
        <taxon>Tardibacter</taxon>
    </lineage>
</organism>
<dbReference type="KEGG" id="sphj:BSL82_14490"/>
<dbReference type="GO" id="GO:0050897">
    <property type="term" value="F:cobalt ion binding"/>
    <property type="evidence" value="ECO:0007669"/>
    <property type="project" value="TreeGrafter"/>
</dbReference>
<keyword evidence="9" id="KW-0406">Ion transport</keyword>
<dbReference type="GO" id="GO:0000287">
    <property type="term" value="F:magnesium ion binding"/>
    <property type="evidence" value="ECO:0007669"/>
    <property type="project" value="TreeGrafter"/>
</dbReference>
<keyword evidence="10 12" id="KW-0472">Membrane</keyword>
<evidence type="ECO:0000313" key="13">
    <source>
        <dbReference type="EMBL" id="API60345.1"/>
    </source>
</evidence>
<dbReference type="PANTHER" id="PTHR46494:SF3">
    <property type="entry name" value="ZINC TRANSPORT PROTEIN ZNTB"/>
    <property type="match status" value="1"/>
</dbReference>
<dbReference type="Pfam" id="PF01544">
    <property type="entry name" value="CorA"/>
    <property type="match status" value="1"/>
</dbReference>
<name>A0A1L3ZXK5_9SPHN</name>
<dbReference type="Gene3D" id="1.20.58.340">
    <property type="entry name" value="Magnesium transport protein CorA, transmembrane region"/>
    <property type="match status" value="2"/>
</dbReference>
<dbReference type="AlphaFoldDB" id="A0A1L3ZXK5"/>
<keyword evidence="8 12" id="KW-1133">Transmembrane helix</keyword>
<keyword evidence="4" id="KW-1003">Cell membrane</keyword>
<dbReference type="SUPFAM" id="SSF144083">
    <property type="entry name" value="Magnesium transport protein CorA, transmembrane region"/>
    <property type="match status" value="1"/>
</dbReference>
<gene>
    <name evidence="13" type="ORF">BSL82_14490</name>
</gene>
<sequence>MERGVNREWAYVVEDAGKASAVPREEAVARHGHASLVWIHLNGRDSGSLEWLRDRCGIPYPAFLALTAVETRPRADFLDSGAIINLRGLGATPHDDPDTLVSIRLWAEAGFVISISYRTISAIEQVCEKTRAGRILDPGDLIVDLADAITARLDPEVAVLGDLIDDLEGHIGERAVAGARSRIAGVRSRSIDFRRFLQPQRDALERLSLTTAEWVTEEDRLHLREAANRAARMAEELEAVRERSALLHEQLTDLRTEQIDQRSLIVALIALIFLPLTFVTGLFGMNVEGIPIRSDGMAFWWIAIGSCVFGAALWLIVRWRRWI</sequence>
<comment type="subcellular location">
    <subcellularLocation>
        <location evidence="1">Cell membrane</location>
        <topology evidence="1">Multi-pass membrane protein</topology>
    </subcellularLocation>
</comment>